<evidence type="ECO:0000313" key="1">
    <source>
        <dbReference type="EMBL" id="PSL23330.1"/>
    </source>
</evidence>
<accession>A0A2P8FNM6</accession>
<dbReference type="Proteomes" id="UP000240978">
    <property type="component" value="Unassembled WGS sequence"/>
</dbReference>
<sequence length="111" mass="12868">MSNNSISTIIKDNEKFSPENYPKAFHELSILNQGVAHVAIYFKVEIVISYLKDHSLKTDWVEANPALARLITSGFFKTSHLESLFESCRNNKVFLYDLEEYVTRLLLIQRN</sequence>
<protein>
    <submittedName>
        <fullName evidence="1">Uncharacterized protein</fullName>
    </submittedName>
</protein>
<reference evidence="1 2" key="1">
    <citation type="submission" date="2018-03" db="EMBL/GenBank/DDBJ databases">
        <title>Genomic Encyclopedia of Archaeal and Bacterial Type Strains, Phase II (KMG-II): from individual species to whole genera.</title>
        <authorList>
            <person name="Goeker M."/>
        </authorList>
    </citation>
    <scope>NUCLEOTIDE SEQUENCE [LARGE SCALE GENOMIC DNA]</scope>
    <source>
        <strain evidence="1 2">DSM 18107</strain>
    </source>
</reference>
<gene>
    <name evidence="1" type="ORF">CLV42_11845</name>
</gene>
<dbReference type="EMBL" id="PYGK01000018">
    <property type="protein sequence ID" value="PSL23330.1"/>
    <property type="molecule type" value="Genomic_DNA"/>
</dbReference>
<evidence type="ECO:0000313" key="2">
    <source>
        <dbReference type="Proteomes" id="UP000240978"/>
    </source>
</evidence>
<proteinExistence type="predicted"/>
<name>A0A2P8FNM6_9BACT</name>
<keyword evidence="2" id="KW-1185">Reference proteome</keyword>
<dbReference type="AlphaFoldDB" id="A0A2P8FNM6"/>
<comment type="caution">
    <text evidence="1">The sequence shown here is derived from an EMBL/GenBank/DDBJ whole genome shotgun (WGS) entry which is preliminary data.</text>
</comment>
<organism evidence="1 2">
    <name type="scientific">Chitinophaga ginsengisoli</name>
    <dbReference type="NCBI Taxonomy" id="363837"/>
    <lineage>
        <taxon>Bacteria</taxon>
        <taxon>Pseudomonadati</taxon>
        <taxon>Bacteroidota</taxon>
        <taxon>Chitinophagia</taxon>
        <taxon>Chitinophagales</taxon>
        <taxon>Chitinophagaceae</taxon>
        <taxon>Chitinophaga</taxon>
    </lineage>
</organism>